<feature type="chain" id="PRO_5001708462" evidence="1">
    <location>
        <begin position="26"/>
        <end position="391"/>
    </location>
</feature>
<protein>
    <submittedName>
        <fullName evidence="2">Porin</fullName>
    </submittedName>
</protein>
<evidence type="ECO:0000313" key="2">
    <source>
        <dbReference type="EMBL" id="AIF97474.1"/>
    </source>
</evidence>
<proteinExistence type="predicted"/>
<dbReference type="Proteomes" id="UP000056090">
    <property type="component" value="Chromosome"/>
</dbReference>
<dbReference type="KEGG" id="aal:EP13_01465"/>
<dbReference type="SUPFAM" id="SSF56935">
    <property type="entry name" value="Porins"/>
    <property type="match status" value="1"/>
</dbReference>
<dbReference type="eggNOG" id="COG2960">
    <property type="taxonomic scope" value="Bacteria"/>
</dbReference>
<evidence type="ECO:0000256" key="1">
    <source>
        <dbReference type="SAM" id="SignalP"/>
    </source>
</evidence>
<evidence type="ECO:0000313" key="3">
    <source>
        <dbReference type="Proteomes" id="UP000056090"/>
    </source>
</evidence>
<accession>A0A075NSG4</accession>
<keyword evidence="1" id="KW-0732">Signal</keyword>
<dbReference type="EMBL" id="CP008849">
    <property type="protein sequence ID" value="AIF97474.1"/>
    <property type="molecule type" value="Genomic_DNA"/>
</dbReference>
<feature type="signal peptide" evidence="1">
    <location>
        <begin position="1"/>
        <end position="25"/>
    </location>
</feature>
<dbReference type="Gene3D" id="2.40.160.10">
    <property type="entry name" value="Porin"/>
    <property type="match status" value="1"/>
</dbReference>
<gene>
    <name evidence="2" type="ORF">EP13_01465</name>
</gene>
<organism evidence="2 3">
    <name type="scientific">Alteromonas australica</name>
    <dbReference type="NCBI Taxonomy" id="589873"/>
    <lineage>
        <taxon>Bacteria</taxon>
        <taxon>Pseudomonadati</taxon>
        <taxon>Pseudomonadota</taxon>
        <taxon>Gammaproteobacteria</taxon>
        <taxon>Alteromonadales</taxon>
        <taxon>Alteromonadaceae</taxon>
        <taxon>Alteromonas/Salinimonas group</taxon>
        <taxon>Alteromonas</taxon>
    </lineage>
</organism>
<sequence>MRLHKGVLHAMIFVAGMITSSPLLASETTDRFVFVGYGDVKYESADVADTDAFSARFIPIFLFSLNDKMHVEAELEFGLGENGETETELEYADIYYFLNDNTTLTAGKFLLPFGQFSANWHPSWINRSIWTPGVYGAHGSSQAMDPLLPILSDVGVAAQQVYQVGSAKVFVDVFMTNGPRSEAAHDEEEIEDDHDDLIARFFAPSAAADPDSEEDGHGEAFPEVEFEATSSDNNSNKAFGGRLAIALLPSIEIGTSYYQGAYDEQGQLDITANGFDINFISTHAIIRGEYIKTETDSFVERDHVQTIDSFSRNGWFLQGTFFVGHAFQSLGSTELVLEYAETNKIEEAERWMVGVNYWLDPRSVIKVGYEDTDVVEGPDDTRFAVQFSYGF</sequence>
<dbReference type="InterPro" id="IPR023614">
    <property type="entry name" value="Porin_dom_sf"/>
</dbReference>
<keyword evidence="3" id="KW-1185">Reference proteome</keyword>
<dbReference type="AlphaFoldDB" id="A0A075NSG4"/>
<reference evidence="2 3" key="1">
    <citation type="submission" date="2014-06" db="EMBL/GenBank/DDBJ databases">
        <title>Genomes of Alteromonas australica, a world apart.</title>
        <authorList>
            <person name="Gonzaga A."/>
            <person name="Lopez-Perez M."/>
            <person name="Rodriguez-Valera F."/>
        </authorList>
    </citation>
    <scope>NUCLEOTIDE SEQUENCE [LARGE SCALE GENOMIC DNA]</scope>
    <source>
        <strain evidence="2 3">H 17</strain>
    </source>
</reference>
<name>A0A075NSG4_9ALTE</name>